<name>A0A182W924_9DIPT</name>
<accession>A0A182W924</accession>
<dbReference type="VEuPathDB" id="VectorBase:AMIN006848"/>
<evidence type="ECO:0000313" key="2">
    <source>
        <dbReference type="Proteomes" id="UP000075920"/>
    </source>
</evidence>
<reference evidence="2" key="1">
    <citation type="submission" date="2013-03" db="EMBL/GenBank/DDBJ databases">
        <title>The Genome Sequence of Anopheles minimus MINIMUS1.</title>
        <authorList>
            <consortium name="The Broad Institute Genomics Platform"/>
            <person name="Neafsey D.E."/>
            <person name="Walton C."/>
            <person name="Walker B."/>
            <person name="Young S.K."/>
            <person name="Zeng Q."/>
            <person name="Gargeya S."/>
            <person name="Fitzgerald M."/>
            <person name="Haas B."/>
            <person name="Abouelleil A."/>
            <person name="Allen A.W."/>
            <person name="Alvarado L."/>
            <person name="Arachchi H.M."/>
            <person name="Berlin A.M."/>
            <person name="Chapman S.B."/>
            <person name="Gainer-Dewar J."/>
            <person name="Goldberg J."/>
            <person name="Griggs A."/>
            <person name="Gujja S."/>
            <person name="Hansen M."/>
            <person name="Howarth C."/>
            <person name="Imamovic A."/>
            <person name="Ireland A."/>
            <person name="Larimer J."/>
            <person name="McCowan C."/>
            <person name="Murphy C."/>
            <person name="Pearson M."/>
            <person name="Poon T.W."/>
            <person name="Priest M."/>
            <person name="Roberts A."/>
            <person name="Saif S."/>
            <person name="Shea T."/>
            <person name="Sisk P."/>
            <person name="Sykes S."/>
            <person name="Wortman J."/>
            <person name="Nusbaum C."/>
            <person name="Birren B."/>
        </authorList>
    </citation>
    <scope>NUCLEOTIDE SEQUENCE [LARGE SCALE GENOMIC DNA]</scope>
    <source>
        <strain evidence="2">MINIMUS1</strain>
    </source>
</reference>
<dbReference type="AlphaFoldDB" id="A0A182W924"/>
<dbReference type="Proteomes" id="UP000075920">
    <property type="component" value="Unassembled WGS sequence"/>
</dbReference>
<dbReference type="EnsemblMetazoa" id="AMIN006848-RA">
    <property type="protein sequence ID" value="AMIN006848-PA"/>
    <property type="gene ID" value="AMIN006848"/>
</dbReference>
<dbReference type="PANTHER" id="PTHR46954:SF1">
    <property type="entry name" value="C2H2-TYPE DOMAIN-CONTAINING PROTEIN"/>
    <property type="match status" value="1"/>
</dbReference>
<dbReference type="PANTHER" id="PTHR46954">
    <property type="entry name" value="C2H2-TYPE DOMAIN-CONTAINING PROTEIN"/>
    <property type="match status" value="1"/>
</dbReference>
<reference evidence="1" key="2">
    <citation type="submission" date="2020-05" db="UniProtKB">
        <authorList>
            <consortium name="EnsemblMetazoa"/>
        </authorList>
    </citation>
    <scope>IDENTIFICATION</scope>
    <source>
        <strain evidence="1">MINIMUS1</strain>
    </source>
</reference>
<proteinExistence type="predicted"/>
<evidence type="ECO:0000313" key="1">
    <source>
        <dbReference type="EnsemblMetazoa" id="AMIN006848-PA"/>
    </source>
</evidence>
<protein>
    <submittedName>
        <fullName evidence="1">Uncharacterized protein</fullName>
    </submittedName>
</protein>
<keyword evidence="2" id="KW-1185">Reference proteome</keyword>
<organism evidence="1 2">
    <name type="scientific">Anopheles minimus</name>
    <dbReference type="NCBI Taxonomy" id="112268"/>
    <lineage>
        <taxon>Eukaryota</taxon>
        <taxon>Metazoa</taxon>
        <taxon>Ecdysozoa</taxon>
        <taxon>Arthropoda</taxon>
        <taxon>Hexapoda</taxon>
        <taxon>Insecta</taxon>
        <taxon>Pterygota</taxon>
        <taxon>Neoptera</taxon>
        <taxon>Endopterygota</taxon>
        <taxon>Diptera</taxon>
        <taxon>Nematocera</taxon>
        <taxon>Culicoidea</taxon>
        <taxon>Culicidae</taxon>
        <taxon>Anophelinae</taxon>
        <taxon>Anopheles</taxon>
    </lineage>
</organism>
<sequence length="110" mass="12782">MDYCWTFLSLKVLCTFKQREICSSNVGPDENPRFRNVIEVAIHNFSKYKLGALFVATNAPDRSVFNRKEGWHHDHYGSHLDDKIQTVDIALEEKNFKHAGETLAELWNDL</sequence>
<dbReference type="STRING" id="112268.A0A182W924"/>